<keyword evidence="2" id="KW-1185">Reference proteome</keyword>
<dbReference type="EMBL" id="WBJY01000002">
    <property type="protein sequence ID" value="KAB1648432.1"/>
    <property type="molecule type" value="Genomic_DNA"/>
</dbReference>
<proteinExistence type="predicted"/>
<dbReference type="Proteomes" id="UP000431744">
    <property type="component" value="Unassembled WGS sequence"/>
</dbReference>
<reference evidence="1 2" key="1">
    <citation type="submission" date="2019-09" db="EMBL/GenBank/DDBJ databases">
        <title>Phylogeny of genus Pseudoclavibacter and closely related genus.</title>
        <authorList>
            <person name="Li Y."/>
        </authorList>
    </citation>
    <scope>NUCLEOTIDE SEQUENCE [LARGE SCALE GENOMIC DNA]</scope>
    <source>
        <strain evidence="1 2">EGI 60007</strain>
    </source>
</reference>
<name>A0A6H9WLM5_9MICO</name>
<dbReference type="RefSeq" id="WP_158029627.1">
    <property type="nucleotide sequence ID" value="NZ_BMHG01000001.1"/>
</dbReference>
<accession>A0A6H9WLM5</accession>
<organism evidence="1 2">
    <name type="scientific">Pseudoclavibacter endophyticus</name>
    <dbReference type="NCBI Taxonomy" id="1778590"/>
    <lineage>
        <taxon>Bacteria</taxon>
        <taxon>Bacillati</taxon>
        <taxon>Actinomycetota</taxon>
        <taxon>Actinomycetes</taxon>
        <taxon>Micrococcales</taxon>
        <taxon>Microbacteriaceae</taxon>
        <taxon>Pseudoclavibacter</taxon>
    </lineage>
</organism>
<gene>
    <name evidence="1" type="ORF">F8O04_12160</name>
</gene>
<evidence type="ECO:0000313" key="2">
    <source>
        <dbReference type="Proteomes" id="UP000431744"/>
    </source>
</evidence>
<dbReference type="AlphaFoldDB" id="A0A6H9WLM5"/>
<sequence>MRLDNLDDFRAAILEIAARLQALEHGTPQNHMTVTGDITMRDGGTMHAGAYVVDSSGIVMPYQGGKRSVESVADSLSTRIENTAEVAWSAYDGAAYAQTRATQGINAAAAAQSTANGAASAAASANQNATNAWNRAGTAISNAATAQSTANSAASAASTAQSGVNNLTNRVNELRAELNRLIVWARGGGYPGTTVP</sequence>
<comment type="caution">
    <text evidence="1">The sequence shown here is derived from an EMBL/GenBank/DDBJ whole genome shotgun (WGS) entry which is preliminary data.</text>
</comment>
<protein>
    <submittedName>
        <fullName evidence="1">Uncharacterized protein</fullName>
    </submittedName>
</protein>
<evidence type="ECO:0000313" key="1">
    <source>
        <dbReference type="EMBL" id="KAB1648432.1"/>
    </source>
</evidence>